<accession>A0A7G3GC17</accession>
<evidence type="ECO:0000256" key="1">
    <source>
        <dbReference type="SAM" id="Phobius"/>
    </source>
</evidence>
<dbReference type="EMBL" id="CP025781">
    <property type="protein sequence ID" value="QBC45130.1"/>
    <property type="molecule type" value="Genomic_DNA"/>
</dbReference>
<dbReference type="Proteomes" id="UP000515917">
    <property type="component" value="Chromosome"/>
</dbReference>
<reference evidence="2 3" key="1">
    <citation type="submission" date="2018-01" db="EMBL/GenBank/DDBJ databases">
        <title>Genome sequence of Iodobacter sp. strain PCH194 isolated from Indian Trans-Himalaya.</title>
        <authorList>
            <person name="Kumar V."/>
            <person name="Thakur V."/>
            <person name="Kumar S."/>
            <person name="Singh D."/>
        </authorList>
    </citation>
    <scope>NUCLEOTIDE SEQUENCE [LARGE SCALE GENOMIC DNA]</scope>
    <source>
        <strain evidence="2 3">PCH194</strain>
    </source>
</reference>
<dbReference type="KEGG" id="ifl:C1H71_17375"/>
<keyword evidence="3" id="KW-1185">Reference proteome</keyword>
<gene>
    <name evidence="2" type="ORF">C1H71_17375</name>
</gene>
<proteinExistence type="predicted"/>
<sequence length="76" mass="8661">MQNERKLNKILIVSFILSVLINPIVGFFACAYIRFKQKNLLSGGLLIFAGLMVFCLSLINIYYAILSLKDFFVPNK</sequence>
<protein>
    <submittedName>
        <fullName evidence="2">Uncharacterized protein</fullName>
    </submittedName>
</protein>
<dbReference type="AlphaFoldDB" id="A0A7G3GC17"/>
<evidence type="ECO:0000313" key="2">
    <source>
        <dbReference type="EMBL" id="QBC45130.1"/>
    </source>
</evidence>
<dbReference type="RefSeq" id="WP_130107639.1">
    <property type="nucleotide sequence ID" value="NZ_CP025781.1"/>
</dbReference>
<keyword evidence="1" id="KW-1133">Transmembrane helix</keyword>
<keyword evidence="1" id="KW-0812">Transmembrane</keyword>
<feature type="transmembrane region" description="Helical" evidence="1">
    <location>
        <begin position="12"/>
        <end position="33"/>
    </location>
</feature>
<name>A0A7G3GC17_9NEIS</name>
<feature type="transmembrane region" description="Helical" evidence="1">
    <location>
        <begin position="45"/>
        <end position="65"/>
    </location>
</feature>
<keyword evidence="1" id="KW-0472">Membrane</keyword>
<evidence type="ECO:0000313" key="3">
    <source>
        <dbReference type="Proteomes" id="UP000515917"/>
    </source>
</evidence>
<organism evidence="2 3">
    <name type="scientific">Iodobacter fluviatilis</name>
    <dbReference type="NCBI Taxonomy" id="537"/>
    <lineage>
        <taxon>Bacteria</taxon>
        <taxon>Pseudomonadati</taxon>
        <taxon>Pseudomonadota</taxon>
        <taxon>Betaproteobacteria</taxon>
        <taxon>Neisseriales</taxon>
        <taxon>Chitinibacteraceae</taxon>
        <taxon>Iodobacter</taxon>
    </lineage>
</organism>
<dbReference type="PROSITE" id="PS51257">
    <property type="entry name" value="PROKAR_LIPOPROTEIN"/>
    <property type="match status" value="1"/>
</dbReference>